<dbReference type="GO" id="GO:0003677">
    <property type="term" value="F:DNA binding"/>
    <property type="evidence" value="ECO:0007669"/>
    <property type="project" value="UniProtKB-KW"/>
</dbReference>
<dbReference type="RefSeq" id="WP_255035106.1">
    <property type="nucleotide sequence ID" value="NZ_RJUF01000001.1"/>
</dbReference>
<keyword evidence="4" id="KW-1185">Reference proteome</keyword>
<accession>A0AAE3GY77</accession>
<proteinExistence type="predicted"/>
<dbReference type="Proteomes" id="UP001204144">
    <property type="component" value="Unassembled WGS sequence"/>
</dbReference>
<dbReference type="InterPro" id="IPR010982">
    <property type="entry name" value="Lambda_DNA-bd_dom_sf"/>
</dbReference>
<dbReference type="SMART" id="SM00530">
    <property type="entry name" value="HTH_XRE"/>
    <property type="match status" value="1"/>
</dbReference>
<name>A0AAE3GY77_9BACT</name>
<dbReference type="PANTHER" id="PTHR46558:SF11">
    <property type="entry name" value="HTH-TYPE TRANSCRIPTIONAL REGULATOR XRE"/>
    <property type="match status" value="1"/>
</dbReference>
<evidence type="ECO:0000313" key="3">
    <source>
        <dbReference type="EMBL" id="MCP9761372.1"/>
    </source>
</evidence>
<evidence type="ECO:0000256" key="1">
    <source>
        <dbReference type="ARBA" id="ARBA00023125"/>
    </source>
</evidence>
<comment type="caution">
    <text evidence="3">The sequence shown here is derived from an EMBL/GenBank/DDBJ whole genome shotgun (WGS) entry which is preliminary data.</text>
</comment>
<sequence>MSLELHLPIAIGKNLRNLRMNFGYSQQEISYMLDVTQTTYSKWESDLKTPTIKNIVKVSQFFKVPLEDIIYDTYLLKKADLKTSA</sequence>
<dbReference type="SUPFAM" id="SSF47413">
    <property type="entry name" value="lambda repressor-like DNA-binding domains"/>
    <property type="match status" value="1"/>
</dbReference>
<evidence type="ECO:0000259" key="2">
    <source>
        <dbReference type="PROSITE" id="PS50943"/>
    </source>
</evidence>
<dbReference type="EMBL" id="RJUF01000001">
    <property type="protein sequence ID" value="MCP9761372.1"/>
    <property type="molecule type" value="Genomic_DNA"/>
</dbReference>
<evidence type="ECO:0000313" key="4">
    <source>
        <dbReference type="Proteomes" id="UP001204144"/>
    </source>
</evidence>
<dbReference type="PANTHER" id="PTHR46558">
    <property type="entry name" value="TRACRIPTIONAL REGULATORY PROTEIN-RELATED-RELATED"/>
    <property type="match status" value="1"/>
</dbReference>
<keyword evidence="1" id="KW-0238">DNA-binding</keyword>
<dbReference type="CDD" id="cd00093">
    <property type="entry name" value="HTH_XRE"/>
    <property type="match status" value="1"/>
</dbReference>
<gene>
    <name evidence="3" type="ORF">EGI31_00285</name>
</gene>
<dbReference type="InterPro" id="IPR001387">
    <property type="entry name" value="Cro/C1-type_HTH"/>
</dbReference>
<dbReference type="Pfam" id="PF01381">
    <property type="entry name" value="HTH_3"/>
    <property type="match status" value="1"/>
</dbReference>
<feature type="domain" description="HTH cro/C1-type" evidence="2">
    <location>
        <begin position="15"/>
        <end position="69"/>
    </location>
</feature>
<protein>
    <submittedName>
        <fullName evidence="3">XRE family transcriptional regulator</fullName>
    </submittedName>
</protein>
<dbReference type="PROSITE" id="PS50943">
    <property type="entry name" value="HTH_CROC1"/>
    <property type="match status" value="1"/>
</dbReference>
<dbReference type="Gene3D" id="1.10.260.40">
    <property type="entry name" value="lambda repressor-like DNA-binding domains"/>
    <property type="match status" value="1"/>
</dbReference>
<dbReference type="AlphaFoldDB" id="A0AAE3GY77"/>
<organism evidence="3 4">
    <name type="scientific">Lacihabitans soyangensis</name>
    <dbReference type="NCBI Taxonomy" id="869394"/>
    <lineage>
        <taxon>Bacteria</taxon>
        <taxon>Pseudomonadati</taxon>
        <taxon>Bacteroidota</taxon>
        <taxon>Cytophagia</taxon>
        <taxon>Cytophagales</taxon>
        <taxon>Leadbetterellaceae</taxon>
        <taxon>Lacihabitans</taxon>
    </lineage>
</organism>
<reference evidence="3 4" key="1">
    <citation type="submission" date="2018-11" db="EMBL/GenBank/DDBJ databases">
        <title>Novel bacteria species description.</title>
        <authorList>
            <person name="Han J.-H."/>
        </authorList>
    </citation>
    <scope>NUCLEOTIDE SEQUENCE [LARGE SCALE GENOMIC DNA]</scope>
    <source>
        <strain evidence="3 4">KCTC23259</strain>
    </source>
</reference>